<evidence type="ECO:0000313" key="2">
    <source>
        <dbReference type="Proteomes" id="UP000308267"/>
    </source>
</evidence>
<accession>A0A4S2LYR6</accession>
<gene>
    <name evidence="1" type="ORF">CRM22_003945</name>
</gene>
<dbReference type="EMBL" id="SJOL01006232">
    <property type="protein sequence ID" value="TGZ69083.1"/>
    <property type="molecule type" value="Genomic_DNA"/>
</dbReference>
<name>A0A4S2LYR6_OPIFE</name>
<comment type="caution">
    <text evidence="1">The sequence shown here is derived from an EMBL/GenBank/DDBJ whole genome shotgun (WGS) entry which is preliminary data.</text>
</comment>
<feature type="non-terminal residue" evidence="1">
    <location>
        <position position="1"/>
    </location>
</feature>
<protein>
    <submittedName>
        <fullName evidence="1">Uncharacterized protein</fullName>
    </submittedName>
</protein>
<reference evidence="1 2" key="1">
    <citation type="journal article" date="2019" name="BMC Genomics">
        <title>New insights from Opisthorchis felineus genome: update on genomics of the epidemiologically important liver flukes.</title>
        <authorList>
            <person name="Ershov N.I."/>
            <person name="Mordvinov V.A."/>
            <person name="Prokhortchouk E.B."/>
            <person name="Pakharukova M.Y."/>
            <person name="Gunbin K.V."/>
            <person name="Ustyantsev K."/>
            <person name="Genaev M.A."/>
            <person name="Blinov A.G."/>
            <person name="Mazur A."/>
            <person name="Boulygina E."/>
            <person name="Tsygankova S."/>
            <person name="Khrameeva E."/>
            <person name="Chekanov N."/>
            <person name="Fan G."/>
            <person name="Xiao A."/>
            <person name="Zhang H."/>
            <person name="Xu X."/>
            <person name="Yang H."/>
            <person name="Solovyev V."/>
            <person name="Lee S.M."/>
            <person name="Liu X."/>
            <person name="Afonnikov D.A."/>
            <person name="Skryabin K.G."/>
        </authorList>
    </citation>
    <scope>NUCLEOTIDE SEQUENCE [LARGE SCALE GENOMIC DNA]</scope>
    <source>
        <strain evidence="1">AK-0245</strain>
        <tissue evidence="1">Whole organism</tissue>
    </source>
</reference>
<sequence length="76" mass="8694">TGINCYPIDLDEIEWSLSVVRVEGPSSYRAFLSRTNDEQEGTWLTRHLVCHSSVRNVLCNRLSLILANRCSILKDE</sequence>
<organism evidence="1 2">
    <name type="scientific">Opisthorchis felineus</name>
    <dbReference type="NCBI Taxonomy" id="147828"/>
    <lineage>
        <taxon>Eukaryota</taxon>
        <taxon>Metazoa</taxon>
        <taxon>Spiralia</taxon>
        <taxon>Lophotrochozoa</taxon>
        <taxon>Platyhelminthes</taxon>
        <taxon>Trematoda</taxon>
        <taxon>Digenea</taxon>
        <taxon>Opisthorchiida</taxon>
        <taxon>Opisthorchiata</taxon>
        <taxon>Opisthorchiidae</taxon>
        <taxon>Opisthorchis</taxon>
    </lineage>
</organism>
<dbReference type="Proteomes" id="UP000308267">
    <property type="component" value="Unassembled WGS sequence"/>
</dbReference>
<dbReference type="AlphaFoldDB" id="A0A4S2LYR6"/>
<keyword evidence="2" id="KW-1185">Reference proteome</keyword>
<proteinExistence type="predicted"/>
<evidence type="ECO:0000313" key="1">
    <source>
        <dbReference type="EMBL" id="TGZ69083.1"/>
    </source>
</evidence>